<sequence length="537" mass="59194">MSKAYEKVDQVLNAETCWVGANRLSIESLEKVLYGNAKVGLTAQTWQELNSGHEFLKDFADDKVIYGVNTGFGPMAPYKIPDDKHLELQLNLIRSHCSGSGKLVSETQTRGLMIARLSSLAKGYSGIHPEWAELLVKLINANVNPHIYEHGGLGASGDLVQLAHLALCLIGEGKVRIDGEDKPAAAVFAQQNWQPLLPRIREALAVLNGTSAMTGYGAVNVIRARRLLEWSELSSALLIEIVGSYDDYYSEELNGVKAHAGQQQAASRLREILLGSKRLRDRSDHLYRAHENKRLDDKVQEYYSIRCLPQIMGPILDTLVDAQKTVEDELNSVSDNPIIDYRNENVFHGGNFHGDYVSLSMDKLKIAITKLSLLIERQLNYLLNDKLNQQLPPFVNMGTLGLNLGMQGAQFVATSTASENQSLCSPVYIHTIPSNNDNQDIVSMGANAALMANRVIENTFEILGVKLLTAVQAVDALGIQDALAPATRNLYDSVRKLVPAFSQDAIMYESTHAVVNLLSDTDPRTITNHDGNKKSFN</sequence>
<keyword evidence="1 2" id="KW-0456">Lyase</keyword>
<proteinExistence type="predicted"/>
<dbReference type="InterPro" id="IPR024083">
    <property type="entry name" value="Fumarase/histidase_N"/>
</dbReference>
<evidence type="ECO:0000313" key="3">
    <source>
        <dbReference type="Proteomes" id="UP000650081"/>
    </source>
</evidence>
<dbReference type="CDD" id="cd00332">
    <property type="entry name" value="PAL-HAL"/>
    <property type="match status" value="1"/>
</dbReference>
<organism evidence="2 3">
    <name type="scientific">Neolewinella lacunae</name>
    <dbReference type="NCBI Taxonomy" id="1517758"/>
    <lineage>
        <taxon>Bacteria</taxon>
        <taxon>Pseudomonadati</taxon>
        <taxon>Bacteroidota</taxon>
        <taxon>Saprospiria</taxon>
        <taxon>Saprospirales</taxon>
        <taxon>Lewinellaceae</taxon>
        <taxon>Neolewinella</taxon>
    </lineage>
</organism>
<dbReference type="RefSeq" id="WP_187468632.1">
    <property type="nucleotide sequence ID" value="NZ_JACSIT010000153.1"/>
</dbReference>
<protein>
    <submittedName>
        <fullName evidence="2">Aromatic amino acid lyase</fullName>
    </submittedName>
</protein>
<dbReference type="InterPro" id="IPR001106">
    <property type="entry name" value="Aromatic_Lyase"/>
</dbReference>
<evidence type="ECO:0000256" key="1">
    <source>
        <dbReference type="ARBA" id="ARBA00023239"/>
    </source>
</evidence>
<dbReference type="Pfam" id="PF00221">
    <property type="entry name" value="Lyase_aromatic"/>
    <property type="match status" value="1"/>
</dbReference>
<dbReference type="Gene3D" id="1.10.275.10">
    <property type="entry name" value="Fumarase/aspartase (N-terminal domain)"/>
    <property type="match status" value="1"/>
</dbReference>
<dbReference type="InterPro" id="IPR008948">
    <property type="entry name" value="L-Aspartase-like"/>
</dbReference>
<dbReference type="PANTHER" id="PTHR10362">
    <property type="entry name" value="HISTIDINE AMMONIA-LYASE"/>
    <property type="match status" value="1"/>
</dbReference>
<dbReference type="AlphaFoldDB" id="A0A923TAW6"/>
<comment type="caution">
    <text evidence="2">The sequence shown here is derived from an EMBL/GenBank/DDBJ whole genome shotgun (WGS) entry which is preliminary data.</text>
</comment>
<dbReference type="SUPFAM" id="SSF48557">
    <property type="entry name" value="L-aspartase-like"/>
    <property type="match status" value="1"/>
</dbReference>
<dbReference type="Gene3D" id="1.20.200.10">
    <property type="entry name" value="Fumarase/aspartase (Central domain)"/>
    <property type="match status" value="1"/>
</dbReference>
<evidence type="ECO:0000313" key="2">
    <source>
        <dbReference type="EMBL" id="MBC6996628.1"/>
    </source>
</evidence>
<name>A0A923TAW6_9BACT</name>
<gene>
    <name evidence="2" type="ORF">H9S92_20825</name>
</gene>
<dbReference type="Proteomes" id="UP000650081">
    <property type="component" value="Unassembled WGS sequence"/>
</dbReference>
<dbReference type="EMBL" id="JACSIT010000153">
    <property type="protein sequence ID" value="MBC6996628.1"/>
    <property type="molecule type" value="Genomic_DNA"/>
</dbReference>
<reference evidence="2" key="1">
    <citation type="submission" date="2020-08" db="EMBL/GenBank/DDBJ databases">
        <title>Lewinella bacteria from marine environments.</title>
        <authorList>
            <person name="Zhong Y."/>
        </authorList>
    </citation>
    <scope>NUCLEOTIDE SEQUENCE</scope>
    <source>
        <strain evidence="2">KCTC 42187</strain>
    </source>
</reference>
<accession>A0A923TAW6</accession>
<keyword evidence="3" id="KW-1185">Reference proteome</keyword>
<dbReference type="FunFam" id="1.10.275.10:FF:000005">
    <property type="entry name" value="Histidine ammonia-lyase"/>
    <property type="match status" value="1"/>
</dbReference>
<dbReference type="GO" id="GO:0016841">
    <property type="term" value="F:ammonia-lyase activity"/>
    <property type="evidence" value="ECO:0007669"/>
    <property type="project" value="UniProtKB-ARBA"/>
</dbReference>